<dbReference type="Proteomes" id="UP000277580">
    <property type="component" value="Unassembled WGS sequence"/>
</dbReference>
<dbReference type="EMBL" id="ML119184">
    <property type="protein sequence ID" value="RPB07387.1"/>
    <property type="molecule type" value="Genomic_DNA"/>
</dbReference>
<reference evidence="2 3" key="1">
    <citation type="journal article" date="2018" name="Nat. Ecol. Evol.">
        <title>Pezizomycetes genomes reveal the molecular basis of ectomycorrhizal truffle lifestyle.</title>
        <authorList>
            <person name="Murat C."/>
            <person name="Payen T."/>
            <person name="Noel B."/>
            <person name="Kuo A."/>
            <person name="Morin E."/>
            <person name="Chen J."/>
            <person name="Kohler A."/>
            <person name="Krizsan K."/>
            <person name="Balestrini R."/>
            <person name="Da Silva C."/>
            <person name="Montanini B."/>
            <person name="Hainaut M."/>
            <person name="Levati E."/>
            <person name="Barry K.W."/>
            <person name="Belfiori B."/>
            <person name="Cichocki N."/>
            <person name="Clum A."/>
            <person name="Dockter R.B."/>
            <person name="Fauchery L."/>
            <person name="Guy J."/>
            <person name="Iotti M."/>
            <person name="Le Tacon F."/>
            <person name="Lindquist E.A."/>
            <person name="Lipzen A."/>
            <person name="Malagnac F."/>
            <person name="Mello A."/>
            <person name="Molinier V."/>
            <person name="Miyauchi S."/>
            <person name="Poulain J."/>
            <person name="Riccioni C."/>
            <person name="Rubini A."/>
            <person name="Sitrit Y."/>
            <person name="Splivallo R."/>
            <person name="Traeger S."/>
            <person name="Wang M."/>
            <person name="Zifcakova L."/>
            <person name="Wipf D."/>
            <person name="Zambonelli A."/>
            <person name="Paolocci F."/>
            <person name="Nowrousian M."/>
            <person name="Ottonello S."/>
            <person name="Baldrian P."/>
            <person name="Spatafora J.W."/>
            <person name="Henrissat B."/>
            <person name="Nagy L.G."/>
            <person name="Aury J.M."/>
            <person name="Wincker P."/>
            <person name="Grigoriev I.V."/>
            <person name="Bonfante P."/>
            <person name="Martin F.M."/>
        </authorList>
    </citation>
    <scope>NUCLEOTIDE SEQUENCE [LARGE SCALE GENOMIC DNA]</scope>
    <source>
        <strain evidence="2 3">CCBAS932</strain>
    </source>
</reference>
<dbReference type="AlphaFoldDB" id="A0A3N4KA62"/>
<dbReference type="InParanoid" id="A0A3N4KA62"/>
<evidence type="ECO:0000313" key="2">
    <source>
        <dbReference type="EMBL" id="RPB07387.1"/>
    </source>
</evidence>
<dbReference type="OrthoDB" id="5305647at2759"/>
<dbReference type="InterPro" id="IPR059095">
    <property type="entry name" value="Znf_C2H2_17_2nd"/>
</dbReference>
<protein>
    <recommendedName>
        <fullName evidence="1">C2H2-domain containing protein second zinc finger domain-containing protein</fullName>
    </recommendedName>
</protein>
<evidence type="ECO:0000313" key="3">
    <source>
        <dbReference type="Proteomes" id="UP000277580"/>
    </source>
</evidence>
<feature type="domain" description="C2H2-domain containing protein second zinc finger" evidence="1">
    <location>
        <begin position="165"/>
        <end position="195"/>
    </location>
</feature>
<accession>A0A3N4KA62</accession>
<gene>
    <name evidence="2" type="ORF">P167DRAFT_413212</name>
</gene>
<name>A0A3N4KA62_9PEZI</name>
<dbReference type="Gene3D" id="3.30.160.60">
    <property type="entry name" value="Classic Zinc Finger"/>
    <property type="match status" value="1"/>
</dbReference>
<evidence type="ECO:0000259" key="1">
    <source>
        <dbReference type="Pfam" id="PF26176"/>
    </source>
</evidence>
<organism evidence="2 3">
    <name type="scientific">Morchella conica CCBAS932</name>
    <dbReference type="NCBI Taxonomy" id="1392247"/>
    <lineage>
        <taxon>Eukaryota</taxon>
        <taxon>Fungi</taxon>
        <taxon>Dikarya</taxon>
        <taxon>Ascomycota</taxon>
        <taxon>Pezizomycotina</taxon>
        <taxon>Pezizomycetes</taxon>
        <taxon>Pezizales</taxon>
        <taxon>Morchellaceae</taxon>
        <taxon>Morchella</taxon>
    </lineage>
</organism>
<proteinExistence type="predicted"/>
<sequence length="275" mass="31378">MHTFRVSNYYNTATIYNTCTRGCYDRLWDIDGEHQKIEGWPFVSTGEIRRYYANRDAASLNLDKANSMEETPILMTGPALDICGDRYTGRYPLMKRNPLCTKGAKIRFPVHGFGGVGKCTLGWSSKNMPHCCDETGKVTCKKHLACNFTCSTREELEDHFKTYRYFCPVPGCKRFGEEKGFLRKDNLTQHIRKVHKRFIPRVKSRYDGRGRLVRTVIDNLSQDPRLGTFELAEAPSEAVGSDVTSAEEGEHMYSGGESSFMFKKVQEDYEPGQAE</sequence>
<dbReference type="Pfam" id="PF26176">
    <property type="entry name" value="zf_C2H2_17_2"/>
    <property type="match status" value="1"/>
</dbReference>
<keyword evidence="3" id="KW-1185">Reference proteome</keyword>